<keyword evidence="5 6" id="KW-0238">DNA-binding</keyword>
<keyword evidence="2" id="KW-0235">DNA replication</keyword>
<dbReference type="PANTHER" id="PTHR11630:SF66">
    <property type="entry name" value="DNA REPLICATION LICENSING FACTOR MCM4"/>
    <property type="match status" value="1"/>
</dbReference>
<feature type="domain" description="MCM C-terminal AAA(+) ATPase" evidence="7">
    <location>
        <begin position="295"/>
        <end position="501"/>
    </location>
</feature>
<proteinExistence type="inferred from homology"/>
<organism evidence="8 9">
    <name type="scientific">Halolamina salifodinae</name>
    <dbReference type="NCBI Taxonomy" id="1202767"/>
    <lineage>
        <taxon>Archaea</taxon>
        <taxon>Methanobacteriati</taxon>
        <taxon>Methanobacteriota</taxon>
        <taxon>Stenosarchaea group</taxon>
        <taxon>Halobacteria</taxon>
        <taxon>Halobacteriales</taxon>
        <taxon>Haloferacaceae</taxon>
    </lineage>
</organism>
<dbReference type="OrthoDB" id="6747at2157"/>
<dbReference type="Gene3D" id="3.40.50.300">
    <property type="entry name" value="P-loop containing nucleotide triphosphate hydrolases"/>
    <property type="match status" value="1"/>
</dbReference>
<dbReference type="Proteomes" id="UP000823736">
    <property type="component" value="Unassembled WGS sequence"/>
</dbReference>
<dbReference type="PRINTS" id="PR01657">
    <property type="entry name" value="MCMFAMILY"/>
</dbReference>
<dbReference type="PROSITE" id="PS50051">
    <property type="entry name" value="MCM_2"/>
    <property type="match status" value="1"/>
</dbReference>
<keyword evidence="3 6" id="KW-0547">Nucleotide-binding</keyword>
<keyword evidence="4 6" id="KW-0067">ATP-binding</keyword>
<evidence type="ECO:0000256" key="5">
    <source>
        <dbReference type="ARBA" id="ARBA00023125"/>
    </source>
</evidence>
<comment type="caution">
    <text evidence="8">The sequence shown here is derived from an EMBL/GenBank/DDBJ whole genome shotgun (WGS) entry which is preliminary data.</text>
</comment>
<dbReference type="PANTHER" id="PTHR11630">
    <property type="entry name" value="DNA REPLICATION LICENSING FACTOR MCM FAMILY MEMBER"/>
    <property type="match status" value="1"/>
</dbReference>
<dbReference type="SUPFAM" id="SSF50249">
    <property type="entry name" value="Nucleic acid-binding proteins"/>
    <property type="match status" value="1"/>
</dbReference>
<name>A0A8T4GV48_9EURY</name>
<dbReference type="SMART" id="SM00350">
    <property type="entry name" value="MCM"/>
    <property type="match status" value="1"/>
</dbReference>
<dbReference type="GO" id="GO:0006260">
    <property type="term" value="P:DNA replication"/>
    <property type="evidence" value="ECO:0007669"/>
    <property type="project" value="UniProtKB-KW"/>
</dbReference>
<evidence type="ECO:0000313" key="9">
    <source>
        <dbReference type="Proteomes" id="UP000823736"/>
    </source>
</evidence>
<dbReference type="Pfam" id="PF17855">
    <property type="entry name" value="MCM_lid"/>
    <property type="match status" value="1"/>
</dbReference>
<dbReference type="SUPFAM" id="SSF52540">
    <property type="entry name" value="P-loop containing nucleoside triphosphate hydrolases"/>
    <property type="match status" value="1"/>
</dbReference>
<dbReference type="InterPro" id="IPR036388">
    <property type="entry name" value="WH-like_DNA-bd_sf"/>
</dbReference>
<dbReference type="InterPro" id="IPR001208">
    <property type="entry name" value="MCM_dom"/>
</dbReference>
<dbReference type="GO" id="GO:0003697">
    <property type="term" value="F:single-stranded DNA binding"/>
    <property type="evidence" value="ECO:0007669"/>
    <property type="project" value="TreeGrafter"/>
</dbReference>
<dbReference type="Pfam" id="PF00493">
    <property type="entry name" value="MCM"/>
    <property type="match status" value="1"/>
</dbReference>
<sequence length="691" mass="76055">MTDDVWLSHNPDYPSDEVLYPDSGIISDAVANFEEYLDEGGRWFQIEEASGYKVVTLRLNTLRGIDEEFVDSLRQYPNKMLKSATVAFERFFDADCVLRLSEYSDGYAGRTIEGLSHRDLGTLVVLDGIVDSQTADRPRTAATMVVCDDDDCKWRSTLRQHWAIREIETTDECPSCGSSRLTHIDDIESASGGEEPLLIDSQRLTLVDIPENRDGDNEQGVLADLVGSDLVNEVDAGERVKVAGIVRIDQSEDMDRNIWIQAVGLQSEKDDFESVEVTEEDAQEIQEFEREQDDVIGQLSNAIAPSIADRDDIKEGAMLSLAGGVEKNVGGDSVRDDSHLLIVGDPSVGKSKILKSVAKIAPKSRYASGKGMSGVGVTATVEKVEHMEHKEWAVKRGTLSAATDGVAVLDELDKMGTDDLEALNEPLSDQQVSVDKASISTTLPADTTVIAGANPRDKRFDSYEPMGEQIQFEPDLVSRFDLVFAVRDTPGEHDEAIANHILSGAEEVATDGGDIIDQKFVQKYLAYARQNFAPKLTTDAKDALVEYWSGLREKGDETIVPIDSRKLQALQRLTEASARLNLRDEATVDDALRAIRLMSVSLSQTATDSKGNFDIDAVGGESRETRQRRQDVVQKVEQLTKETETPGAAVKLVVDEIEADDDTVESDIEYLREQGDLRDVEGVDGNRVIQA</sequence>
<keyword evidence="8" id="KW-0378">Hydrolase</keyword>
<dbReference type="EC" id="3.6.4.-" evidence="8"/>
<keyword evidence="8" id="KW-0347">Helicase</keyword>
<dbReference type="Gene3D" id="1.10.10.10">
    <property type="entry name" value="Winged helix-like DNA-binding domain superfamily/Winged helix DNA-binding domain"/>
    <property type="match status" value="1"/>
</dbReference>
<evidence type="ECO:0000256" key="2">
    <source>
        <dbReference type="ARBA" id="ARBA00022705"/>
    </source>
</evidence>
<dbReference type="Gene3D" id="2.20.28.10">
    <property type="match status" value="1"/>
</dbReference>
<dbReference type="InterPro" id="IPR031327">
    <property type="entry name" value="MCM"/>
</dbReference>
<dbReference type="EMBL" id="JAGGLC010000002">
    <property type="protein sequence ID" value="MBP1986776.1"/>
    <property type="molecule type" value="Genomic_DNA"/>
</dbReference>
<gene>
    <name evidence="8" type="ORF">J2753_001270</name>
</gene>
<dbReference type="RefSeq" id="WP_209491058.1">
    <property type="nucleotide sequence ID" value="NZ_JAGGLC010000002.1"/>
</dbReference>
<dbReference type="InterPro" id="IPR033762">
    <property type="entry name" value="MCM_OB"/>
</dbReference>
<accession>A0A8T4GV48</accession>
<dbReference type="InterPro" id="IPR027417">
    <property type="entry name" value="P-loop_NTPase"/>
</dbReference>
<dbReference type="GO" id="GO:0005524">
    <property type="term" value="F:ATP binding"/>
    <property type="evidence" value="ECO:0007669"/>
    <property type="project" value="UniProtKB-KW"/>
</dbReference>
<evidence type="ECO:0000256" key="6">
    <source>
        <dbReference type="RuleBase" id="RU004070"/>
    </source>
</evidence>
<dbReference type="GO" id="GO:0042555">
    <property type="term" value="C:MCM complex"/>
    <property type="evidence" value="ECO:0007669"/>
    <property type="project" value="TreeGrafter"/>
</dbReference>
<evidence type="ECO:0000256" key="3">
    <source>
        <dbReference type="ARBA" id="ARBA00022741"/>
    </source>
</evidence>
<dbReference type="InterPro" id="IPR041562">
    <property type="entry name" value="MCM_lid"/>
</dbReference>
<evidence type="ECO:0000259" key="7">
    <source>
        <dbReference type="PROSITE" id="PS50051"/>
    </source>
</evidence>
<protein>
    <submittedName>
        <fullName evidence="8">Replicative DNA helicase Mcm</fullName>
        <ecNumber evidence="8">3.6.4.-</ecNumber>
    </submittedName>
</protein>
<evidence type="ECO:0000256" key="1">
    <source>
        <dbReference type="ARBA" id="ARBA00008010"/>
    </source>
</evidence>
<evidence type="ECO:0000256" key="4">
    <source>
        <dbReference type="ARBA" id="ARBA00022840"/>
    </source>
</evidence>
<dbReference type="InterPro" id="IPR012340">
    <property type="entry name" value="NA-bd_OB-fold"/>
</dbReference>
<dbReference type="Gene3D" id="2.40.50.140">
    <property type="entry name" value="Nucleic acid-binding proteins"/>
    <property type="match status" value="1"/>
</dbReference>
<dbReference type="GO" id="GO:0017116">
    <property type="term" value="F:single-stranded DNA helicase activity"/>
    <property type="evidence" value="ECO:0007669"/>
    <property type="project" value="TreeGrafter"/>
</dbReference>
<reference evidence="8" key="1">
    <citation type="submission" date="2021-03" db="EMBL/GenBank/DDBJ databases">
        <title>Genomic Encyclopedia of Type Strains, Phase IV (KMG-IV): sequencing the most valuable type-strain genomes for metagenomic binning, comparative biology and taxonomic classification.</title>
        <authorList>
            <person name="Goeker M."/>
        </authorList>
    </citation>
    <scope>NUCLEOTIDE SEQUENCE</scope>
    <source>
        <strain evidence="8">DSM 26232</strain>
    </source>
</reference>
<dbReference type="GO" id="GO:0016787">
    <property type="term" value="F:hydrolase activity"/>
    <property type="evidence" value="ECO:0007669"/>
    <property type="project" value="UniProtKB-KW"/>
</dbReference>
<keyword evidence="9" id="KW-1185">Reference proteome</keyword>
<dbReference type="Pfam" id="PF17207">
    <property type="entry name" value="MCM_OB"/>
    <property type="match status" value="1"/>
</dbReference>
<evidence type="ECO:0000313" key="8">
    <source>
        <dbReference type="EMBL" id="MBP1986776.1"/>
    </source>
</evidence>
<comment type="similarity">
    <text evidence="1 6">Belongs to the MCM family.</text>
</comment>
<dbReference type="AlphaFoldDB" id="A0A8T4GV48"/>